<dbReference type="AlphaFoldDB" id="A0A432Y0Z5"/>
<keyword evidence="1" id="KW-0472">Membrane</keyword>
<keyword evidence="1" id="KW-1133">Transmembrane helix</keyword>
<evidence type="ECO:0008006" key="4">
    <source>
        <dbReference type="Google" id="ProtNLM"/>
    </source>
</evidence>
<keyword evidence="1" id="KW-0812">Transmembrane</keyword>
<feature type="transmembrane region" description="Helical" evidence="1">
    <location>
        <begin position="20"/>
        <end position="41"/>
    </location>
</feature>
<comment type="caution">
    <text evidence="2">The sequence shown here is derived from an EMBL/GenBank/DDBJ whole genome shotgun (WGS) entry which is preliminary data.</text>
</comment>
<dbReference type="InterPro" id="IPR021431">
    <property type="entry name" value="DUF3080"/>
</dbReference>
<dbReference type="Pfam" id="PF11279">
    <property type="entry name" value="DUF3080"/>
    <property type="match status" value="1"/>
</dbReference>
<dbReference type="EMBL" id="PIPW01000001">
    <property type="protein sequence ID" value="RUO54611.1"/>
    <property type="molecule type" value="Genomic_DNA"/>
</dbReference>
<keyword evidence="3" id="KW-1185">Reference proteome</keyword>
<reference evidence="3" key="1">
    <citation type="journal article" date="2018" name="Front. Microbiol.">
        <title>Genome-Based Analysis Reveals the Taxonomy and Diversity of the Family Idiomarinaceae.</title>
        <authorList>
            <person name="Liu Y."/>
            <person name="Lai Q."/>
            <person name="Shao Z."/>
        </authorList>
    </citation>
    <scope>NUCLEOTIDE SEQUENCE [LARGE SCALE GENOMIC DNA]</scope>
    <source>
        <strain evidence="3">BH195</strain>
    </source>
</reference>
<evidence type="ECO:0000313" key="3">
    <source>
        <dbReference type="Proteomes" id="UP000287198"/>
    </source>
</evidence>
<sequence length="362" mass="40210">MKQHPRQFVNEIIVRFYQRVCYAICGLAAIALLSACSPWPAALDPLVDYQQRIAKTLEQEPVAYQSVEVPRIPEVRQLTVAIPRVSISLTDSWRIDQCAAGNLIARRNSALGKLEEGLSRLHTDVLLVEAMQDCVNELRSKDSSLADRMAEALAKKKANLAAEQAHALATDEALRHALRVGADTLAEADPDRFANALSALGTVLQLLKSDVLNGKTDAPAVPSRDQIDEAMEILYQSNYLPYLWRTLFEQEAYLRRLQPMLDNLVEASGCSSDSTPERAHVLHDVFNTVFIEQVQPQLASFTEQGYVANESLSELNAEINSPKLTAYLKELTEISEQLNQATKAHVQSWQDFFAACNFAVGD</sequence>
<dbReference type="Proteomes" id="UP000287198">
    <property type="component" value="Unassembled WGS sequence"/>
</dbReference>
<evidence type="ECO:0000256" key="1">
    <source>
        <dbReference type="SAM" id="Phobius"/>
    </source>
</evidence>
<accession>A0A432Y0Z5</accession>
<name>A0A432Y0Z5_9GAMM</name>
<organism evidence="2 3">
    <name type="scientific">Pseudidiomarina halophila</name>
    <dbReference type="NCBI Taxonomy" id="1449799"/>
    <lineage>
        <taxon>Bacteria</taxon>
        <taxon>Pseudomonadati</taxon>
        <taxon>Pseudomonadota</taxon>
        <taxon>Gammaproteobacteria</taxon>
        <taxon>Alteromonadales</taxon>
        <taxon>Idiomarinaceae</taxon>
        <taxon>Pseudidiomarina</taxon>
    </lineage>
</organism>
<protein>
    <recommendedName>
        <fullName evidence="4">DUF3080 domain-containing protein</fullName>
    </recommendedName>
</protein>
<dbReference type="RefSeq" id="WP_126762146.1">
    <property type="nucleotide sequence ID" value="NZ_JBHLTZ010000004.1"/>
</dbReference>
<evidence type="ECO:0000313" key="2">
    <source>
        <dbReference type="EMBL" id="RUO54611.1"/>
    </source>
</evidence>
<dbReference type="OrthoDB" id="5760979at2"/>
<gene>
    <name evidence="2" type="ORF">CWI69_04155</name>
</gene>
<proteinExistence type="predicted"/>